<dbReference type="PATRIC" id="fig|662479.7.peg.1906"/>
<evidence type="ECO:0000256" key="4">
    <source>
        <dbReference type="ARBA" id="ARBA00023136"/>
    </source>
</evidence>
<evidence type="ECO:0000256" key="1">
    <source>
        <dbReference type="ARBA" id="ARBA00004370"/>
    </source>
</evidence>
<dbReference type="EMBL" id="AOLN01000011">
    <property type="protein sequence ID" value="ELZ95281.1"/>
    <property type="molecule type" value="Genomic_DNA"/>
</dbReference>
<sequence>MSADDGRPPSNDLFDGLDFDEGPLLFIREVLTSVLTVLAVGLILFAISGVWPPMVAVESGSMEPHMHKGDLVFISGPDRYVPDAAVDGTAVVTAETGAEVGYRSFGGDGSVVVYHDPGAAGPPIIHRAMFHVEKGENWYDKANSDYISAENCEQLAHCPAPYDAFITKGDNNPRYDQVSSISDPVRPEWIQGIARIRIPFLGWVRLTLANTLTVSPVTPETAGLMATPPTDAGSSIALDHAAEQAAVAESESSISVSGVSGVSAVEVTTTTPETERSRTELKTAGTERNASGSKSESRAASNPPSGAVAA</sequence>
<feature type="transmembrane region" description="Helical" evidence="6">
    <location>
        <begin position="30"/>
        <end position="51"/>
    </location>
</feature>
<dbReference type="GO" id="GO:0006465">
    <property type="term" value="P:signal peptide processing"/>
    <property type="evidence" value="ECO:0007669"/>
    <property type="project" value="InterPro"/>
</dbReference>
<name>M0IET1_9EURY</name>
<evidence type="ECO:0000313" key="7">
    <source>
        <dbReference type="EMBL" id="ELZ95281.1"/>
    </source>
</evidence>
<feature type="compositionally biased region" description="Polar residues" evidence="5">
    <location>
        <begin position="286"/>
        <end position="304"/>
    </location>
</feature>
<accession>M0IET1</accession>
<dbReference type="GO" id="GO:0016020">
    <property type="term" value="C:membrane"/>
    <property type="evidence" value="ECO:0007669"/>
    <property type="project" value="UniProtKB-SubCell"/>
</dbReference>
<dbReference type="InterPro" id="IPR019533">
    <property type="entry name" value="Peptidase_S26"/>
</dbReference>
<dbReference type="RefSeq" id="WP_008320138.1">
    <property type="nucleotide sequence ID" value="NZ_AOLN01000011.1"/>
</dbReference>
<dbReference type="PANTHER" id="PTHR10806">
    <property type="entry name" value="SIGNAL PEPTIDASE COMPLEX CATALYTIC SUBUNIT SEC11"/>
    <property type="match status" value="1"/>
</dbReference>
<comment type="caution">
    <text evidence="7">The sequence shown here is derived from an EMBL/GenBank/DDBJ whole genome shotgun (WGS) entry which is preliminary data.</text>
</comment>
<feature type="region of interest" description="Disordered" evidence="5">
    <location>
        <begin position="258"/>
        <end position="310"/>
    </location>
</feature>
<dbReference type="SUPFAM" id="SSF51306">
    <property type="entry name" value="LexA/Signal peptidase"/>
    <property type="match status" value="1"/>
</dbReference>
<dbReference type="GO" id="GO:0004252">
    <property type="term" value="F:serine-type endopeptidase activity"/>
    <property type="evidence" value="ECO:0007669"/>
    <property type="project" value="InterPro"/>
</dbReference>
<dbReference type="Proteomes" id="UP000011550">
    <property type="component" value="Unassembled WGS sequence"/>
</dbReference>
<dbReference type="CDD" id="cd06530">
    <property type="entry name" value="S26_SPase_I"/>
    <property type="match status" value="1"/>
</dbReference>
<evidence type="ECO:0000313" key="8">
    <source>
        <dbReference type="Proteomes" id="UP000011550"/>
    </source>
</evidence>
<dbReference type="STRING" id="662479.C440_09392"/>
<keyword evidence="3 6" id="KW-1133">Transmembrane helix</keyword>
<feature type="compositionally biased region" description="Low complexity" evidence="5">
    <location>
        <begin position="258"/>
        <end position="272"/>
    </location>
</feature>
<dbReference type="PANTHER" id="PTHR10806:SF6">
    <property type="entry name" value="SIGNAL PEPTIDASE COMPLEX CATALYTIC SUBUNIT SEC11"/>
    <property type="match status" value="1"/>
</dbReference>
<evidence type="ECO:0000256" key="2">
    <source>
        <dbReference type="ARBA" id="ARBA00022692"/>
    </source>
</evidence>
<protein>
    <submittedName>
        <fullName evidence="7">Signal sequence peptidase</fullName>
    </submittedName>
</protein>
<gene>
    <name evidence="7" type="ORF">C440_09392</name>
</gene>
<keyword evidence="4 6" id="KW-0472">Membrane</keyword>
<keyword evidence="8" id="KW-1185">Reference proteome</keyword>
<evidence type="ECO:0000256" key="5">
    <source>
        <dbReference type="SAM" id="MobiDB-lite"/>
    </source>
</evidence>
<evidence type="ECO:0000256" key="6">
    <source>
        <dbReference type="SAM" id="Phobius"/>
    </source>
</evidence>
<dbReference type="InterPro" id="IPR001733">
    <property type="entry name" value="Peptidase_S26B"/>
</dbReference>
<evidence type="ECO:0000256" key="3">
    <source>
        <dbReference type="ARBA" id="ARBA00022989"/>
    </source>
</evidence>
<dbReference type="InterPro" id="IPR036286">
    <property type="entry name" value="LexA/Signal_pep-like_sf"/>
</dbReference>
<comment type="subcellular location">
    <subcellularLocation>
        <location evidence="1">Membrane</location>
    </subcellularLocation>
</comment>
<proteinExistence type="predicted"/>
<dbReference type="AlphaFoldDB" id="M0IET1"/>
<organism evidence="7 8">
    <name type="scientific">Haloferax mucosum ATCC BAA-1512</name>
    <dbReference type="NCBI Taxonomy" id="662479"/>
    <lineage>
        <taxon>Archaea</taxon>
        <taxon>Methanobacteriati</taxon>
        <taxon>Methanobacteriota</taxon>
        <taxon>Stenosarchaea group</taxon>
        <taxon>Halobacteria</taxon>
        <taxon>Halobacteriales</taxon>
        <taxon>Haloferacaceae</taxon>
        <taxon>Haloferax</taxon>
    </lineage>
</organism>
<keyword evidence="2 6" id="KW-0812">Transmembrane</keyword>
<reference evidence="7 8" key="1">
    <citation type="journal article" date="2014" name="PLoS Genet.">
        <title>Phylogenetically driven sequencing of extremely halophilic archaea reveals strategies for static and dynamic osmo-response.</title>
        <authorList>
            <person name="Becker E.A."/>
            <person name="Seitzer P.M."/>
            <person name="Tritt A."/>
            <person name="Larsen D."/>
            <person name="Krusor M."/>
            <person name="Yao A.I."/>
            <person name="Wu D."/>
            <person name="Madern D."/>
            <person name="Eisen J.A."/>
            <person name="Darling A.E."/>
            <person name="Facciotti M.T."/>
        </authorList>
    </citation>
    <scope>NUCLEOTIDE SEQUENCE [LARGE SCALE GENOMIC DNA]</scope>
    <source>
        <strain evidence="7 8">ATCC BAA-1512</strain>
    </source>
</reference>